<dbReference type="HOGENOM" id="CLU_153788_1_1_6"/>
<accession>N8XYT7</accession>
<name>N8XYT7_9GAMM</name>
<dbReference type="InterPro" id="IPR001387">
    <property type="entry name" value="Cro/C1-type_HTH"/>
</dbReference>
<protein>
    <recommendedName>
        <fullName evidence="1">HTH cro/C1-type domain-containing protein</fullName>
    </recommendedName>
</protein>
<dbReference type="PROSITE" id="PS50943">
    <property type="entry name" value="HTH_CROC1"/>
    <property type="match status" value="1"/>
</dbReference>
<dbReference type="Proteomes" id="UP000018438">
    <property type="component" value="Unassembled WGS sequence"/>
</dbReference>
<sequence>MKMLMRFSEEHAPWAMAEEYGNRIKQIRLSKNLRQVDIAKQTGLTLNAISEAEKGNVNIKDLFSILYALGELEYPECFLPKLPKVEKERERARPHVLKNNAGIHVVFRGGAKSLKGNLKD</sequence>
<dbReference type="EMBL" id="APPI01000010">
    <property type="protein sequence ID" value="ENV14219.1"/>
    <property type="molecule type" value="Genomic_DNA"/>
</dbReference>
<comment type="caution">
    <text evidence="2">The sequence shown here is derived from an EMBL/GenBank/DDBJ whole genome shotgun (WGS) entry which is preliminary data.</text>
</comment>
<dbReference type="RefSeq" id="WP_004812422.1">
    <property type="nucleotide sequence ID" value="NZ_KB849450.1"/>
</dbReference>
<dbReference type="AlphaFoldDB" id="N8XYT7"/>
<feature type="domain" description="HTH cro/C1-type" evidence="1">
    <location>
        <begin position="24"/>
        <end position="79"/>
    </location>
</feature>
<dbReference type="InterPro" id="IPR010982">
    <property type="entry name" value="Lambda_DNA-bd_dom_sf"/>
</dbReference>
<dbReference type="GO" id="GO:0003677">
    <property type="term" value="F:DNA binding"/>
    <property type="evidence" value="ECO:0007669"/>
    <property type="project" value="InterPro"/>
</dbReference>
<evidence type="ECO:0000313" key="2">
    <source>
        <dbReference type="EMBL" id="ENV14219.1"/>
    </source>
</evidence>
<reference evidence="2 3" key="1">
    <citation type="submission" date="2013-02" db="EMBL/GenBank/DDBJ databases">
        <title>The Genome Sequence of Acinetobacter schindleri NIPH 900.</title>
        <authorList>
            <consortium name="The Broad Institute Genome Sequencing Platform"/>
            <consortium name="The Broad Institute Genome Sequencing Center for Infectious Disease"/>
            <person name="Cerqueira G."/>
            <person name="Feldgarden M."/>
            <person name="Courvalin P."/>
            <person name="Perichon B."/>
            <person name="Grillot-Courvalin C."/>
            <person name="Clermont D."/>
            <person name="Rocha E."/>
            <person name="Yoon E.-J."/>
            <person name="Nemec A."/>
            <person name="Walker B."/>
            <person name="Young S.K."/>
            <person name="Zeng Q."/>
            <person name="Gargeya S."/>
            <person name="Fitzgerald M."/>
            <person name="Haas B."/>
            <person name="Abouelleil A."/>
            <person name="Alvarado L."/>
            <person name="Arachchi H.M."/>
            <person name="Berlin A.M."/>
            <person name="Chapman S.B."/>
            <person name="Dewar J."/>
            <person name="Goldberg J."/>
            <person name="Griggs A."/>
            <person name="Gujja S."/>
            <person name="Hansen M."/>
            <person name="Howarth C."/>
            <person name="Imamovic A."/>
            <person name="Larimer J."/>
            <person name="McCowan C."/>
            <person name="Murphy C."/>
            <person name="Neiman D."/>
            <person name="Pearson M."/>
            <person name="Priest M."/>
            <person name="Roberts A."/>
            <person name="Saif S."/>
            <person name="Shea T."/>
            <person name="Sisk P."/>
            <person name="Sykes S."/>
            <person name="Wortman J."/>
            <person name="Nusbaum C."/>
            <person name="Birren B."/>
        </authorList>
    </citation>
    <scope>NUCLEOTIDE SEQUENCE [LARGE SCALE GENOMIC DNA]</scope>
    <source>
        <strain evidence="2 3">NIPH 900</strain>
    </source>
</reference>
<dbReference type="Pfam" id="PF01381">
    <property type="entry name" value="HTH_3"/>
    <property type="match status" value="1"/>
</dbReference>
<evidence type="ECO:0000313" key="3">
    <source>
        <dbReference type="Proteomes" id="UP000018438"/>
    </source>
</evidence>
<evidence type="ECO:0000259" key="1">
    <source>
        <dbReference type="PROSITE" id="PS50943"/>
    </source>
</evidence>
<gene>
    <name evidence="2" type="ORF">F965_00462</name>
</gene>
<organism evidence="2 3">
    <name type="scientific">Acinetobacter schindleri NIPH 900</name>
    <dbReference type="NCBI Taxonomy" id="1217675"/>
    <lineage>
        <taxon>Bacteria</taxon>
        <taxon>Pseudomonadati</taxon>
        <taxon>Pseudomonadota</taxon>
        <taxon>Gammaproteobacteria</taxon>
        <taxon>Moraxellales</taxon>
        <taxon>Moraxellaceae</taxon>
        <taxon>Acinetobacter</taxon>
    </lineage>
</organism>
<dbReference type="SUPFAM" id="SSF47413">
    <property type="entry name" value="lambda repressor-like DNA-binding domains"/>
    <property type="match status" value="1"/>
</dbReference>
<dbReference type="CDD" id="cd00093">
    <property type="entry name" value="HTH_XRE"/>
    <property type="match status" value="1"/>
</dbReference>
<dbReference type="Gene3D" id="1.10.260.40">
    <property type="entry name" value="lambda repressor-like DNA-binding domains"/>
    <property type="match status" value="1"/>
</dbReference>
<proteinExistence type="predicted"/>
<dbReference type="SMART" id="SM00530">
    <property type="entry name" value="HTH_XRE"/>
    <property type="match status" value="1"/>
</dbReference>
<keyword evidence="3" id="KW-1185">Reference proteome</keyword>